<comment type="catalytic activity">
    <reaction evidence="1">
        <text>[protein]-peptidylproline (omega=180) = [protein]-peptidylproline (omega=0)</text>
        <dbReference type="Rhea" id="RHEA:16237"/>
        <dbReference type="Rhea" id="RHEA-COMP:10747"/>
        <dbReference type="Rhea" id="RHEA-COMP:10748"/>
        <dbReference type="ChEBI" id="CHEBI:83833"/>
        <dbReference type="ChEBI" id="CHEBI:83834"/>
        <dbReference type="EC" id="5.2.1.8"/>
    </reaction>
</comment>
<keyword evidence="5" id="KW-0697">Rotamase</keyword>
<evidence type="ECO:0000256" key="3">
    <source>
        <dbReference type="ARBA" id="ARBA00013194"/>
    </source>
</evidence>
<gene>
    <name evidence="9" type="ORF">TRM7615_04667</name>
</gene>
<dbReference type="Gene3D" id="3.10.50.40">
    <property type="match status" value="1"/>
</dbReference>
<name>A0A2R8CFD1_9RHOB</name>
<evidence type="ECO:0000256" key="7">
    <source>
        <dbReference type="ARBA" id="ARBA00031484"/>
    </source>
</evidence>
<dbReference type="RefSeq" id="WP_125133735.1">
    <property type="nucleotide sequence ID" value="NZ_ONZG01000016.1"/>
</dbReference>
<accession>A0A2R8CFD1</accession>
<sequence>MPRILREPIVHFGLLAVALFVYFQAVAEPEPEVVDDNIIEVSIADATLLVEQYTQAWRRPPTREELDGLIQTRIREEALVREAQALGLERGDAVIRNRLRQKMQFLTDSAAQALSPEPSVLQAHLEANVDLFEKPGTLAFDQVFLGENPSVEEVNAALSALHGGADPLLMGQVSMLPPQVPASVPVQIDGGFGRGFAATLSSLPKGEWGGPVRSGFGIHLIRVSEAEPPRLPDLAEVEDKVLFDWRRQQASALSEAQVKALLTAYAVETPSEDELNALVAQ</sequence>
<dbReference type="InterPro" id="IPR000297">
    <property type="entry name" value="PPIase_PpiC"/>
</dbReference>
<evidence type="ECO:0000256" key="6">
    <source>
        <dbReference type="ARBA" id="ARBA00030642"/>
    </source>
</evidence>
<dbReference type="EC" id="5.2.1.8" evidence="3"/>
<evidence type="ECO:0000256" key="4">
    <source>
        <dbReference type="ARBA" id="ARBA00018370"/>
    </source>
</evidence>
<dbReference type="OrthoDB" id="196786at2"/>
<evidence type="ECO:0000256" key="1">
    <source>
        <dbReference type="ARBA" id="ARBA00000971"/>
    </source>
</evidence>
<comment type="similarity">
    <text evidence="2">Belongs to the PpiC/parvulin rotamase family.</text>
</comment>
<dbReference type="PANTHER" id="PTHR47245">
    <property type="entry name" value="PEPTIDYLPROLYL ISOMERASE"/>
    <property type="match status" value="1"/>
</dbReference>
<evidence type="ECO:0000256" key="2">
    <source>
        <dbReference type="ARBA" id="ARBA00007656"/>
    </source>
</evidence>
<organism evidence="9 10">
    <name type="scientific">Falsiruegeria mediterranea M17</name>
    <dbReference type="NCBI Taxonomy" id="1200281"/>
    <lineage>
        <taxon>Bacteria</taxon>
        <taxon>Pseudomonadati</taxon>
        <taxon>Pseudomonadota</taxon>
        <taxon>Alphaproteobacteria</taxon>
        <taxon>Rhodobacterales</taxon>
        <taxon>Roseobacteraceae</taxon>
        <taxon>Falsiruegeria</taxon>
    </lineage>
</organism>
<evidence type="ECO:0000259" key="8">
    <source>
        <dbReference type="Pfam" id="PF13145"/>
    </source>
</evidence>
<dbReference type="GO" id="GO:0003755">
    <property type="term" value="F:peptidyl-prolyl cis-trans isomerase activity"/>
    <property type="evidence" value="ECO:0007669"/>
    <property type="project" value="UniProtKB-KW"/>
</dbReference>
<dbReference type="InterPro" id="IPR046357">
    <property type="entry name" value="PPIase_dom_sf"/>
</dbReference>
<evidence type="ECO:0000313" key="10">
    <source>
        <dbReference type="Proteomes" id="UP000244898"/>
    </source>
</evidence>
<dbReference type="Pfam" id="PF13145">
    <property type="entry name" value="Rotamase_2"/>
    <property type="match status" value="1"/>
</dbReference>
<dbReference type="InterPro" id="IPR050245">
    <property type="entry name" value="PrsA_foldase"/>
</dbReference>
<evidence type="ECO:0000313" key="9">
    <source>
        <dbReference type="EMBL" id="SPJ31127.1"/>
    </source>
</evidence>
<keyword evidence="10" id="KW-1185">Reference proteome</keyword>
<dbReference type="PANTHER" id="PTHR47245:SF2">
    <property type="entry name" value="PEPTIDYL-PROLYL CIS-TRANS ISOMERASE HP_0175-RELATED"/>
    <property type="match status" value="1"/>
</dbReference>
<dbReference type="EMBL" id="ONZG01000016">
    <property type="protein sequence ID" value="SPJ31127.1"/>
    <property type="molecule type" value="Genomic_DNA"/>
</dbReference>
<keyword evidence="5" id="KW-0413">Isomerase</keyword>
<protein>
    <recommendedName>
        <fullName evidence="4">Parvulin-like PPIase</fullName>
        <ecNumber evidence="3">5.2.1.8</ecNumber>
    </recommendedName>
    <alternativeName>
        <fullName evidence="6">Peptidyl-prolyl cis-trans isomerase plp</fullName>
    </alternativeName>
    <alternativeName>
        <fullName evidence="7">Rotamase plp</fullName>
    </alternativeName>
</protein>
<dbReference type="AlphaFoldDB" id="A0A2R8CFD1"/>
<feature type="domain" description="PpiC" evidence="8">
    <location>
        <begin position="119"/>
        <end position="239"/>
    </location>
</feature>
<proteinExistence type="inferred from homology"/>
<dbReference type="Proteomes" id="UP000244898">
    <property type="component" value="Unassembled WGS sequence"/>
</dbReference>
<reference evidence="10" key="1">
    <citation type="submission" date="2018-03" db="EMBL/GenBank/DDBJ databases">
        <authorList>
            <person name="Rodrigo-Torres L."/>
            <person name="Arahal R. D."/>
            <person name="Lucena T."/>
        </authorList>
    </citation>
    <scope>NUCLEOTIDE SEQUENCE [LARGE SCALE GENOMIC DNA]</scope>
    <source>
        <strain evidence="10">CECT 7615</strain>
    </source>
</reference>
<evidence type="ECO:0000256" key="5">
    <source>
        <dbReference type="ARBA" id="ARBA00023110"/>
    </source>
</evidence>